<gene>
    <name evidence="7" type="ORF">GCM10007935_08480</name>
</gene>
<dbReference type="InterPro" id="IPR001405">
    <property type="entry name" value="UPF0758"/>
</dbReference>
<name>A0ABQ6BZT5_9BURK</name>
<accession>A0ABQ6BZT5</accession>
<proteinExistence type="predicted"/>
<reference evidence="8" key="1">
    <citation type="journal article" date="2019" name="Int. J. Syst. Evol. Microbiol.">
        <title>The Global Catalogue of Microorganisms (GCM) 10K type strain sequencing project: providing services to taxonomists for standard genome sequencing and annotation.</title>
        <authorList>
            <consortium name="The Broad Institute Genomics Platform"/>
            <consortium name="The Broad Institute Genome Sequencing Center for Infectious Disease"/>
            <person name="Wu L."/>
            <person name="Ma J."/>
        </authorList>
    </citation>
    <scope>NUCLEOTIDE SEQUENCE [LARGE SCALE GENOMIC DNA]</scope>
    <source>
        <strain evidence="8">NBRC 109341</strain>
    </source>
</reference>
<keyword evidence="8" id="KW-1185">Reference proteome</keyword>
<evidence type="ECO:0000256" key="5">
    <source>
        <dbReference type="ARBA" id="ARBA00023049"/>
    </source>
</evidence>
<keyword evidence="3" id="KW-0378">Hydrolase</keyword>
<dbReference type="NCBIfam" id="TIGR00608">
    <property type="entry name" value="radc"/>
    <property type="match status" value="1"/>
</dbReference>
<dbReference type="Gene3D" id="3.40.140.10">
    <property type="entry name" value="Cytidine Deaminase, domain 2"/>
    <property type="match status" value="1"/>
</dbReference>
<dbReference type="PANTHER" id="PTHR30471">
    <property type="entry name" value="DNA REPAIR PROTEIN RADC"/>
    <property type="match status" value="1"/>
</dbReference>
<organism evidence="7 8">
    <name type="scientific">Hydrogenophaga electricum</name>
    <dbReference type="NCBI Taxonomy" id="1230953"/>
    <lineage>
        <taxon>Bacteria</taxon>
        <taxon>Pseudomonadati</taxon>
        <taxon>Pseudomonadota</taxon>
        <taxon>Betaproteobacteria</taxon>
        <taxon>Burkholderiales</taxon>
        <taxon>Comamonadaceae</taxon>
        <taxon>Hydrogenophaga</taxon>
    </lineage>
</organism>
<dbReference type="InterPro" id="IPR020891">
    <property type="entry name" value="UPF0758_CS"/>
</dbReference>
<feature type="domain" description="MPN" evidence="6">
    <location>
        <begin position="56"/>
        <end position="178"/>
    </location>
</feature>
<dbReference type="Pfam" id="PF04002">
    <property type="entry name" value="RadC"/>
    <property type="match status" value="1"/>
</dbReference>
<dbReference type="InterPro" id="IPR037518">
    <property type="entry name" value="MPN"/>
</dbReference>
<dbReference type="PROSITE" id="PS50249">
    <property type="entry name" value="MPN"/>
    <property type="match status" value="1"/>
</dbReference>
<evidence type="ECO:0000256" key="1">
    <source>
        <dbReference type="ARBA" id="ARBA00022670"/>
    </source>
</evidence>
<dbReference type="InterPro" id="IPR025657">
    <property type="entry name" value="RadC_JAB"/>
</dbReference>
<evidence type="ECO:0000256" key="3">
    <source>
        <dbReference type="ARBA" id="ARBA00022801"/>
    </source>
</evidence>
<comment type="caution">
    <text evidence="7">The sequence shown here is derived from an EMBL/GenBank/DDBJ whole genome shotgun (WGS) entry which is preliminary data.</text>
</comment>
<evidence type="ECO:0000313" key="8">
    <source>
        <dbReference type="Proteomes" id="UP001156903"/>
    </source>
</evidence>
<evidence type="ECO:0000256" key="4">
    <source>
        <dbReference type="ARBA" id="ARBA00022833"/>
    </source>
</evidence>
<dbReference type="PANTHER" id="PTHR30471:SF3">
    <property type="entry name" value="UPF0758 PROTEIN YEES-RELATED"/>
    <property type="match status" value="1"/>
</dbReference>
<keyword evidence="5" id="KW-0482">Metalloprotease</keyword>
<keyword evidence="2" id="KW-0479">Metal-binding</keyword>
<dbReference type="RefSeq" id="WP_079364936.1">
    <property type="nucleotide sequence ID" value="NZ_BSPB01000004.1"/>
</dbReference>
<keyword evidence="1" id="KW-0645">Protease</keyword>
<keyword evidence="4" id="KW-0862">Zinc</keyword>
<protein>
    <submittedName>
        <fullName evidence="7">UPF0758 protein</fullName>
    </submittedName>
</protein>
<evidence type="ECO:0000256" key="2">
    <source>
        <dbReference type="ARBA" id="ARBA00022723"/>
    </source>
</evidence>
<dbReference type="CDD" id="cd08071">
    <property type="entry name" value="MPN_DUF2466"/>
    <property type="match status" value="1"/>
</dbReference>
<evidence type="ECO:0000259" key="6">
    <source>
        <dbReference type="PROSITE" id="PS50249"/>
    </source>
</evidence>
<dbReference type="EMBL" id="BSPB01000004">
    <property type="protein sequence ID" value="GLS13419.1"/>
    <property type="molecule type" value="Genomic_DNA"/>
</dbReference>
<evidence type="ECO:0000313" key="7">
    <source>
        <dbReference type="EMBL" id="GLS13419.1"/>
    </source>
</evidence>
<sequence length="178" mass="19309">MQHDLFSSLDSLLSVPAGAGGFLIRDLAGQYRPAEADEVLLAAQRLLAAQVRGSDLMDSPAVVKDFLRARLGNLPHEVFAVVHLDSQNRVLDYVEMFRGTVSQTSVYPREVVRDALLRNSSALVLVHNHPSGEARPSRADEHLTQTIKAAAALVDVRVLDHFIVAGDVICSMAECGLV</sequence>
<dbReference type="Proteomes" id="UP001156903">
    <property type="component" value="Unassembled WGS sequence"/>
</dbReference>
<dbReference type="PROSITE" id="PS01302">
    <property type="entry name" value="UPF0758"/>
    <property type="match status" value="1"/>
</dbReference>
<dbReference type="SUPFAM" id="SSF102712">
    <property type="entry name" value="JAB1/MPN domain"/>
    <property type="match status" value="1"/>
</dbReference>